<name>B0E3D0_LACBS</name>
<dbReference type="EMBL" id="DS547225">
    <property type="protein sequence ID" value="EDQ98649.1"/>
    <property type="molecule type" value="Genomic_DNA"/>
</dbReference>
<evidence type="ECO:0000313" key="1">
    <source>
        <dbReference type="EMBL" id="EDQ98649.1"/>
    </source>
</evidence>
<reference evidence="1 2" key="1">
    <citation type="journal article" date="2008" name="Nature">
        <title>The genome of Laccaria bicolor provides insights into mycorrhizal symbiosis.</title>
        <authorList>
            <person name="Martin F."/>
            <person name="Aerts A."/>
            <person name="Ahren D."/>
            <person name="Brun A."/>
            <person name="Danchin E.G.J."/>
            <person name="Duchaussoy F."/>
            <person name="Gibon J."/>
            <person name="Kohler A."/>
            <person name="Lindquist E."/>
            <person name="Pereda V."/>
            <person name="Salamov A."/>
            <person name="Shapiro H.J."/>
            <person name="Wuyts J."/>
            <person name="Blaudez D."/>
            <person name="Buee M."/>
            <person name="Brokstein P."/>
            <person name="Canbaeck B."/>
            <person name="Cohen D."/>
            <person name="Courty P.E."/>
            <person name="Coutinho P.M."/>
            <person name="Delaruelle C."/>
            <person name="Detter J.C."/>
            <person name="Deveau A."/>
            <person name="DiFazio S."/>
            <person name="Duplessis S."/>
            <person name="Fraissinet-Tachet L."/>
            <person name="Lucic E."/>
            <person name="Frey-Klett P."/>
            <person name="Fourrey C."/>
            <person name="Feussner I."/>
            <person name="Gay G."/>
            <person name="Grimwood J."/>
            <person name="Hoegger P.J."/>
            <person name="Jain P."/>
            <person name="Kilaru S."/>
            <person name="Labbe J."/>
            <person name="Lin Y.C."/>
            <person name="Legue V."/>
            <person name="Le Tacon F."/>
            <person name="Marmeisse R."/>
            <person name="Melayah D."/>
            <person name="Montanini B."/>
            <person name="Muratet M."/>
            <person name="Nehls U."/>
            <person name="Niculita-Hirzel H."/>
            <person name="Oudot-Le Secq M.P."/>
            <person name="Peter M."/>
            <person name="Quesneville H."/>
            <person name="Rajashekar B."/>
            <person name="Reich M."/>
            <person name="Rouhier N."/>
            <person name="Schmutz J."/>
            <person name="Yin T."/>
            <person name="Chalot M."/>
            <person name="Henrissat B."/>
            <person name="Kuees U."/>
            <person name="Lucas S."/>
            <person name="Van de Peer Y."/>
            <person name="Podila G.K."/>
            <person name="Polle A."/>
            <person name="Pukkila P.J."/>
            <person name="Richardson P.M."/>
            <person name="Rouze P."/>
            <person name="Sanders I.R."/>
            <person name="Stajich J.E."/>
            <person name="Tunlid A."/>
            <person name="Tuskan G."/>
            <person name="Grigoriev I.V."/>
        </authorList>
    </citation>
    <scope>NUCLEOTIDE SEQUENCE [LARGE SCALE GENOMIC DNA]</scope>
    <source>
        <strain evidence="2">S238N-H82 / ATCC MYA-4686</strain>
    </source>
</reference>
<proteinExistence type="predicted"/>
<evidence type="ECO:0000313" key="2">
    <source>
        <dbReference type="Proteomes" id="UP000001194"/>
    </source>
</evidence>
<keyword evidence="2" id="KW-1185">Reference proteome</keyword>
<dbReference type="InParanoid" id="B0E3D0"/>
<dbReference type="GeneID" id="6086351"/>
<gene>
    <name evidence="1" type="ORF">LACBIDRAFT_335774</name>
</gene>
<dbReference type="KEGG" id="lbc:LACBIDRAFT_335774"/>
<dbReference type="AlphaFoldDB" id="B0E3D0"/>
<sequence>MTPVLVIHYFCPHIPSSSRHQWVPSLMASSSCHPNTGGWAMAPRGLGSKTGSDLNGEGMFMSFAMSNFAPFSFKWFCTQPFCGVLEVGVESGKGEREGEVEYTAESQSLCPDIPSVVGGVSKKYESGDALSGGRILSHRAPQTKTMQKSTCAFQSSPWLQVEDTSLGFERAYLGHTDVNSWITGAEVPGDDGNESMIQ</sequence>
<dbReference type="HOGENOM" id="CLU_1378345_0_0_1"/>
<organism evidence="2">
    <name type="scientific">Laccaria bicolor (strain S238N-H82 / ATCC MYA-4686)</name>
    <name type="common">Bicoloured deceiver</name>
    <name type="synonym">Laccaria laccata var. bicolor</name>
    <dbReference type="NCBI Taxonomy" id="486041"/>
    <lineage>
        <taxon>Eukaryota</taxon>
        <taxon>Fungi</taxon>
        <taxon>Dikarya</taxon>
        <taxon>Basidiomycota</taxon>
        <taxon>Agaricomycotina</taxon>
        <taxon>Agaricomycetes</taxon>
        <taxon>Agaricomycetidae</taxon>
        <taxon>Agaricales</taxon>
        <taxon>Agaricineae</taxon>
        <taxon>Hydnangiaceae</taxon>
        <taxon>Laccaria</taxon>
    </lineage>
</organism>
<protein>
    <submittedName>
        <fullName evidence="1">Predicted protein</fullName>
    </submittedName>
</protein>
<dbReference type="RefSeq" id="XP_001890696.1">
    <property type="nucleotide sequence ID" value="XM_001890661.1"/>
</dbReference>
<accession>B0E3D0</accession>
<dbReference type="Proteomes" id="UP000001194">
    <property type="component" value="Unassembled WGS sequence"/>
</dbReference>